<organism evidence="2 3">
    <name type="scientific">Strongylocentrotus purpuratus</name>
    <name type="common">Purple sea urchin</name>
    <dbReference type="NCBI Taxonomy" id="7668"/>
    <lineage>
        <taxon>Eukaryota</taxon>
        <taxon>Metazoa</taxon>
        <taxon>Echinodermata</taxon>
        <taxon>Eleutherozoa</taxon>
        <taxon>Echinozoa</taxon>
        <taxon>Echinoidea</taxon>
        <taxon>Euechinoidea</taxon>
        <taxon>Echinacea</taxon>
        <taxon>Camarodonta</taxon>
        <taxon>Echinidea</taxon>
        <taxon>Strongylocentrotidae</taxon>
        <taxon>Strongylocentrotus</taxon>
    </lineage>
</organism>
<keyword evidence="3" id="KW-1185">Reference proteome</keyword>
<accession>A0A7M7NWD3</accession>
<proteinExistence type="predicted"/>
<dbReference type="AlphaFoldDB" id="A0A7M7NWD3"/>
<name>A0A7M7NWD3_STRPU</name>
<dbReference type="KEGG" id="spu:105443845"/>
<evidence type="ECO:0000313" key="3">
    <source>
        <dbReference type="Proteomes" id="UP000007110"/>
    </source>
</evidence>
<reference evidence="3" key="1">
    <citation type="submission" date="2015-02" db="EMBL/GenBank/DDBJ databases">
        <title>Genome sequencing for Strongylocentrotus purpuratus.</title>
        <authorList>
            <person name="Murali S."/>
            <person name="Liu Y."/>
            <person name="Vee V."/>
            <person name="English A."/>
            <person name="Wang M."/>
            <person name="Skinner E."/>
            <person name="Han Y."/>
            <person name="Muzny D.M."/>
            <person name="Worley K.C."/>
            <person name="Gibbs R.A."/>
        </authorList>
    </citation>
    <scope>NUCLEOTIDE SEQUENCE</scope>
</reference>
<dbReference type="InParanoid" id="A0A7M7NWD3"/>
<sequence>MTGDGYGENATIIYDFSRRLMTYSMTRKRMCLIGVIDETIDVEFINEGDSIDLPETSGRNFTSAGVIPNGFLHLNTSPVVASICADYETLWIEPVLEPSRVRIARHDKTTTTTTTTTTSDGTTTTTTTTTTTMH</sequence>
<dbReference type="RefSeq" id="XP_030842486.1">
    <property type="nucleotide sequence ID" value="XM_030986626.1"/>
</dbReference>
<protein>
    <submittedName>
        <fullName evidence="2">Uncharacterized protein</fullName>
    </submittedName>
</protein>
<dbReference type="Proteomes" id="UP000007110">
    <property type="component" value="Unassembled WGS sequence"/>
</dbReference>
<dbReference type="EnsemblMetazoa" id="XM_030986626">
    <property type="protein sequence ID" value="XP_030842486"/>
    <property type="gene ID" value="LOC105443845"/>
</dbReference>
<reference evidence="2" key="2">
    <citation type="submission" date="2021-01" db="UniProtKB">
        <authorList>
            <consortium name="EnsemblMetazoa"/>
        </authorList>
    </citation>
    <scope>IDENTIFICATION</scope>
</reference>
<dbReference type="OrthoDB" id="10492287at2759"/>
<dbReference type="GeneID" id="105443845"/>
<evidence type="ECO:0000256" key="1">
    <source>
        <dbReference type="SAM" id="MobiDB-lite"/>
    </source>
</evidence>
<evidence type="ECO:0000313" key="2">
    <source>
        <dbReference type="EnsemblMetazoa" id="XP_030842486"/>
    </source>
</evidence>
<feature type="region of interest" description="Disordered" evidence="1">
    <location>
        <begin position="107"/>
        <end position="134"/>
    </location>
</feature>
<feature type="compositionally biased region" description="Low complexity" evidence="1">
    <location>
        <begin position="110"/>
        <end position="134"/>
    </location>
</feature>